<accession>A0A0A9D505</accession>
<name>A0A0A9D505_ARUDO</name>
<organism evidence="1">
    <name type="scientific">Arundo donax</name>
    <name type="common">Giant reed</name>
    <name type="synonym">Donax arundinaceus</name>
    <dbReference type="NCBI Taxonomy" id="35708"/>
    <lineage>
        <taxon>Eukaryota</taxon>
        <taxon>Viridiplantae</taxon>
        <taxon>Streptophyta</taxon>
        <taxon>Embryophyta</taxon>
        <taxon>Tracheophyta</taxon>
        <taxon>Spermatophyta</taxon>
        <taxon>Magnoliopsida</taxon>
        <taxon>Liliopsida</taxon>
        <taxon>Poales</taxon>
        <taxon>Poaceae</taxon>
        <taxon>PACMAD clade</taxon>
        <taxon>Arundinoideae</taxon>
        <taxon>Arundineae</taxon>
        <taxon>Arundo</taxon>
    </lineage>
</organism>
<dbReference type="AlphaFoldDB" id="A0A0A9D505"/>
<sequence>MTSFGRKNYRGAVRKSWLLTGTQLHTCISLMSRFRCY</sequence>
<evidence type="ECO:0000313" key="1">
    <source>
        <dbReference type="EMBL" id="JAD83644.1"/>
    </source>
</evidence>
<reference evidence="1" key="1">
    <citation type="submission" date="2014-09" db="EMBL/GenBank/DDBJ databases">
        <authorList>
            <person name="Magalhaes I.L.F."/>
            <person name="Oliveira U."/>
            <person name="Santos F.R."/>
            <person name="Vidigal T.H.D.A."/>
            <person name="Brescovit A.D."/>
            <person name="Santos A.J."/>
        </authorList>
    </citation>
    <scope>NUCLEOTIDE SEQUENCE</scope>
    <source>
        <tissue evidence="1">Shoot tissue taken approximately 20 cm above the soil surface</tissue>
    </source>
</reference>
<protein>
    <submittedName>
        <fullName evidence="1">Uncharacterized protein</fullName>
    </submittedName>
</protein>
<dbReference type="EMBL" id="GBRH01214251">
    <property type="protein sequence ID" value="JAD83644.1"/>
    <property type="molecule type" value="Transcribed_RNA"/>
</dbReference>
<proteinExistence type="predicted"/>
<reference evidence="1" key="2">
    <citation type="journal article" date="2015" name="Data Brief">
        <title>Shoot transcriptome of the giant reed, Arundo donax.</title>
        <authorList>
            <person name="Barrero R.A."/>
            <person name="Guerrero F.D."/>
            <person name="Moolhuijzen P."/>
            <person name="Goolsby J.A."/>
            <person name="Tidwell J."/>
            <person name="Bellgard S.E."/>
            <person name="Bellgard M.I."/>
        </authorList>
    </citation>
    <scope>NUCLEOTIDE SEQUENCE</scope>
    <source>
        <tissue evidence="1">Shoot tissue taken approximately 20 cm above the soil surface</tissue>
    </source>
</reference>